<organism evidence="1 2">
    <name type="scientific">Olleya namhaensis</name>
    <dbReference type="NCBI Taxonomy" id="1144750"/>
    <lineage>
        <taxon>Bacteria</taxon>
        <taxon>Pseudomonadati</taxon>
        <taxon>Bacteroidota</taxon>
        <taxon>Flavobacteriia</taxon>
        <taxon>Flavobacteriales</taxon>
        <taxon>Flavobacteriaceae</taxon>
    </lineage>
</organism>
<dbReference type="RefSeq" id="WP_177183526.1">
    <property type="nucleotide sequence ID" value="NZ_FORM01000005.1"/>
</dbReference>
<evidence type="ECO:0000313" key="1">
    <source>
        <dbReference type="EMBL" id="SFJ22462.1"/>
    </source>
</evidence>
<gene>
    <name evidence="1" type="ORF">SAMN05443431_105175</name>
</gene>
<dbReference type="EMBL" id="FORM01000005">
    <property type="protein sequence ID" value="SFJ22462.1"/>
    <property type="molecule type" value="Genomic_DNA"/>
</dbReference>
<dbReference type="Proteomes" id="UP000199559">
    <property type="component" value="Unassembled WGS sequence"/>
</dbReference>
<reference evidence="2" key="1">
    <citation type="submission" date="2016-10" db="EMBL/GenBank/DDBJ databases">
        <authorList>
            <person name="Varghese N."/>
            <person name="Submissions S."/>
        </authorList>
    </citation>
    <scope>NUCLEOTIDE SEQUENCE [LARGE SCALE GENOMIC DNA]</scope>
    <source>
        <strain evidence="2">DSM 28881</strain>
    </source>
</reference>
<name>A0A1I3PLT5_9FLAO</name>
<dbReference type="AlphaFoldDB" id="A0A1I3PLT5"/>
<accession>A0A1I3PLT5</accession>
<sequence length="45" mass="4841">MRNLVSCGISQSIGIEKVCEKIADRIHSNAGKTANGIKPNKNKSE</sequence>
<evidence type="ECO:0000313" key="2">
    <source>
        <dbReference type="Proteomes" id="UP000199559"/>
    </source>
</evidence>
<protein>
    <submittedName>
        <fullName evidence="1">Uncharacterized protein</fullName>
    </submittedName>
</protein>
<keyword evidence="2" id="KW-1185">Reference proteome</keyword>
<proteinExistence type="predicted"/>
<dbReference type="STRING" id="1144750.SAMN05443431_105175"/>